<dbReference type="InterPro" id="IPR036866">
    <property type="entry name" value="RibonucZ/Hydroxyglut_hydro"/>
</dbReference>
<reference evidence="2" key="1">
    <citation type="journal article" date="2014" name="Int. J. Syst. Evol. Microbiol.">
        <title>Complete genome sequence of Corynebacterium casei LMG S-19264T (=DSM 44701T), isolated from a smear-ripened cheese.</title>
        <authorList>
            <consortium name="US DOE Joint Genome Institute (JGI-PGF)"/>
            <person name="Walter F."/>
            <person name="Albersmeier A."/>
            <person name="Kalinowski J."/>
            <person name="Ruckert C."/>
        </authorList>
    </citation>
    <scope>NUCLEOTIDE SEQUENCE</scope>
    <source>
        <strain evidence="2">NBRC 108769</strain>
    </source>
</reference>
<dbReference type="Proteomes" id="UP001156666">
    <property type="component" value="Unassembled WGS sequence"/>
</dbReference>
<evidence type="ECO:0000256" key="1">
    <source>
        <dbReference type="SAM" id="SignalP"/>
    </source>
</evidence>
<proteinExistence type="predicted"/>
<dbReference type="RefSeq" id="WP_235293208.1">
    <property type="nucleotide sequence ID" value="NZ_BSOH01000005.1"/>
</dbReference>
<evidence type="ECO:0000313" key="2">
    <source>
        <dbReference type="EMBL" id="GLR16402.1"/>
    </source>
</evidence>
<dbReference type="PANTHER" id="PTHR43546:SF8">
    <property type="entry name" value="METALLO-BETA-LACTAMASE DOMAIN-CONTAINING PROTEIN"/>
    <property type="match status" value="1"/>
</dbReference>
<dbReference type="AlphaFoldDB" id="A0AA37SNK4"/>
<dbReference type="EMBL" id="BSOH01000005">
    <property type="protein sequence ID" value="GLR16402.1"/>
    <property type="molecule type" value="Genomic_DNA"/>
</dbReference>
<feature type="chain" id="PRO_5041322986" evidence="1">
    <location>
        <begin position="20"/>
        <end position="249"/>
    </location>
</feature>
<feature type="signal peptide" evidence="1">
    <location>
        <begin position="1"/>
        <end position="19"/>
    </location>
</feature>
<gene>
    <name evidence="2" type="ORF">GCM10007940_10170</name>
</gene>
<name>A0AA37SNK4_9BACT</name>
<keyword evidence="1" id="KW-0732">Signal</keyword>
<dbReference type="PANTHER" id="PTHR43546">
    <property type="entry name" value="UPF0173 METAL-DEPENDENT HYDROLASE MJ1163-RELATED"/>
    <property type="match status" value="1"/>
</dbReference>
<dbReference type="GO" id="GO:0016787">
    <property type="term" value="F:hydrolase activity"/>
    <property type="evidence" value="ECO:0007669"/>
    <property type="project" value="UniProtKB-KW"/>
</dbReference>
<comment type="caution">
    <text evidence="2">The sequence shown here is derived from an EMBL/GenBank/DDBJ whole genome shotgun (WGS) entry which is preliminary data.</text>
</comment>
<sequence length="249" mass="27858">MKKILSLLFTVFVGLQLNAQQDTIQTNNGNVILTPIFHATTVLEWNGKTIYMDPYGGADGFDRFQDADIICITHAHGDHFNKETLSGLNLSSTTVVLPQSVADELGDIKFKEMKILNNGEEISISGIKIKAFPMYNLPNDDTARHKKGWGNAYILTIGGKTFYFSGDTEDIPEMRNLEGIDFAFICMNLPYTMDVDVAADAVIEFSPAVVYPFHFRGKNGFGDVEKFKQLVNAGNEAVEVRLRDWYPEK</sequence>
<accession>A0AA37SNK4</accession>
<evidence type="ECO:0000313" key="3">
    <source>
        <dbReference type="Proteomes" id="UP001156666"/>
    </source>
</evidence>
<dbReference type="InterPro" id="IPR050114">
    <property type="entry name" value="UPF0173_UPF0282_UlaG_hydrolase"/>
</dbReference>
<keyword evidence="2" id="KW-0378">Hydrolase</keyword>
<reference evidence="2" key="2">
    <citation type="submission" date="2023-01" db="EMBL/GenBank/DDBJ databases">
        <title>Draft genome sequence of Portibacter lacus strain NBRC 108769.</title>
        <authorList>
            <person name="Sun Q."/>
            <person name="Mori K."/>
        </authorList>
    </citation>
    <scope>NUCLEOTIDE SEQUENCE</scope>
    <source>
        <strain evidence="2">NBRC 108769</strain>
    </source>
</reference>
<organism evidence="2 3">
    <name type="scientific">Portibacter lacus</name>
    <dbReference type="NCBI Taxonomy" id="1099794"/>
    <lineage>
        <taxon>Bacteria</taxon>
        <taxon>Pseudomonadati</taxon>
        <taxon>Bacteroidota</taxon>
        <taxon>Saprospiria</taxon>
        <taxon>Saprospirales</taxon>
        <taxon>Haliscomenobacteraceae</taxon>
        <taxon>Portibacter</taxon>
    </lineage>
</organism>
<dbReference type="Gene3D" id="3.60.15.10">
    <property type="entry name" value="Ribonuclease Z/Hydroxyacylglutathione hydrolase-like"/>
    <property type="match status" value="1"/>
</dbReference>
<dbReference type="SUPFAM" id="SSF56281">
    <property type="entry name" value="Metallo-hydrolase/oxidoreductase"/>
    <property type="match status" value="1"/>
</dbReference>
<keyword evidence="3" id="KW-1185">Reference proteome</keyword>
<dbReference type="Pfam" id="PF13483">
    <property type="entry name" value="Lactamase_B_3"/>
    <property type="match status" value="1"/>
</dbReference>
<protein>
    <submittedName>
        <fullName evidence="2">Metal-dependent hydrolase</fullName>
    </submittedName>
</protein>